<dbReference type="Pfam" id="PF19040">
    <property type="entry name" value="SGNH"/>
    <property type="match status" value="1"/>
</dbReference>
<feature type="domain" description="Acyltransferase 3" evidence="2">
    <location>
        <begin position="9"/>
        <end position="334"/>
    </location>
</feature>
<dbReference type="PANTHER" id="PTHR23028">
    <property type="entry name" value="ACETYLTRANSFERASE"/>
    <property type="match status" value="1"/>
</dbReference>
<dbReference type="OrthoDB" id="9767863at2"/>
<accession>A0A4Q5K8C4</accession>
<dbReference type="InterPro" id="IPR002656">
    <property type="entry name" value="Acyl_transf_3_dom"/>
</dbReference>
<feature type="transmembrane region" description="Helical" evidence="1">
    <location>
        <begin position="169"/>
        <end position="187"/>
    </location>
</feature>
<dbReference type="InterPro" id="IPR043968">
    <property type="entry name" value="SGNH"/>
</dbReference>
<dbReference type="EMBL" id="SEZJ01000032">
    <property type="protein sequence ID" value="RYU40932.1"/>
    <property type="molecule type" value="Genomic_DNA"/>
</dbReference>
<feature type="transmembrane region" description="Helical" evidence="1">
    <location>
        <begin position="249"/>
        <end position="268"/>
    </location>
</feature>
<dbReference type="Pfam" id="PF01757">
    <property type="entry name" value="Acyl_transf_3"/>
    <property type="match status" value="1"/>
</dbReference>
<name>A0A4Q5K8C4_9GAMM</name>
<dbReference type="AlphaFoldDB" id="A0A4Q5K8C4"/>
<feature type="transmembrane region" description="Helical" evidence="1">
    <location>
        <begin position="349"/>
        <end position="371"/>
    </location>
</feature>
<dbReference type="RefSeq" id="WP_130088403.1">
    <property type="nucleotide sequence ID" value="NZ_SEZJ01000032.1"/>
</dbReference>
<feature type="transmembrane region" description="Helical" evidence="1">
    <location>
        <begin position="12"/>
        <end position="28"/>
    </location>
</feature>
<feature type="transmembrane region" description="Helical" evidence="1">
    <location>
        <begin position="280"/>
        <end position="299"/>
    </location>
</feature>
<proteinExistence type="predicted"/>
<dbReference type="GeneID" id="56277125"/>
<feature type="transmembrane region" description="Helical" evidence="1">
    <location>
        <begin position="226"/>
        <end position="243"/>
    </location>
</feature>
<evidence type="ECO:0000256" key="1">
    <source>
        <dbReference type="SAM" id="Phobius"/>
    </source>
</evidence>
<dbReference type="GO" id="GO:0016020">
    <property type="term" value="C:membrane"/>
    <property type="evidence" value="ECO:0007669"/>
    <property type="project" value="TreeGrafter"/>
</dbReference>
<keyword evidence="1" id="KW-0812">Transmembrane</keyword>
<dbReference type="InterPro" id="IPR050879">
    <property type="entry name" value="Acyltransferase_3"/>
</dbReference>
<keyword evidence="4" id="KW-0012">Acyltransferase</keyword>
<evidence type="ECO:0000259" key="2">
    <source>
        <dbReference type="Pfam" id="PF01757"/>
    </source>
</evidence>
<feature type="transmembrane region" description="Helical" evidence="1">
    <location>
        <begin position="319"/>
        <end position="337"/>
    </location>
</feature>
<comment type="caution">
    <text evidence="4">The sequence shown here is derived from an EMBL/GenBank/DDBJ whole genome shotgun (WGS) entry which is preliminary data.</text>
</comment>
<sequence length="657" mass="73962">MASLAYRADISGLRAVAVLLVLFFHVGFQTFPGGFVGVDVFFVLSGFLITSIINRDLINHTFTYRDFYLKRIRRILPVLLFVLTTTCIMAWFVMFPGDYERLMQGAGLSFLSFSNFYFNNITDGYWGTKAESIPLLHTWSLSVEEQFYLLWPAIMIGLFAFISQQFHRWILLGATCVLLLLSEYMSIHAPNSAYYLLPARAFELIMGATLALFLPKMRKITPTVNHLLSLIGFTGIICTALTLSKSDVFPGVNAAIVCFSTILILISGKDADNQGVVNRLLSNPALVFIGLISYSLYLWHWPIIGLLNYMAVDKTVPVQFAIISSSILLSIFTYYAIEQKFRSVYIFSFKKTAIIFLAIPFVLLATSIVYVKETNGAAHRFSSQGDTLINTLLSQTYSDCRAPYCSGSFENKFSNRINDADFLVIGDSHAESLEGFVNVLANDANQRGAVLSHGGTPFLIGVERFDIGRDAVQPTFSQKNKDKLDAIKTFAGDTVIITGRYSHYLRENSGDAFYYEGDDTNHATSIRNFKHSFEETIKQILSLNKRLIIVKDVPEFDIDRARCPILGDMLGIELNCMESMPLSDVLEQREVILDFFEHINIIYPEVHFIDMKALSCDSSSCYLERNGVPLYRDSNHINYIGAKTLGEIYLETNKNPL</sequence>
<feature type="transmembrane region" description="Helical" evidence="1">
    <location>
        <begin position="75"/>
        <end position="94"/>
    </location>
</feature>
<feature type="domain" description="SGNH" evidence="3">
    <location>
        <begin position="418"/>
        <end position="650"/>
    </location>
</feature>
<feature type="transmembrane region" description="Helical" evidence="1">
    <location>
        <begin position="34"/>
        <end position="54"/>
    </location>
</feature>
<evidence type="ECO:0000259" key="3">
    <source>
        <dbReference type="Pfam" id="PF19040"/>
    </source>
</evidence>
<dbReference type="GO" id="GO:0009103">
    <property type="term" value="P:lipopolysaccharide biosynthetic process"/>
    <property type="evidence" value="ECO:0007669"/>
    <property type="project" value="TreeGrafter"/>
</dbReference>
<dbReference type="GO" id="GO:0016747">
    <property type="term" value="F:acyltransferase activity, transferring groups other than amino-acyl groups"/>
    <property type="evidence" value="ECO:0007669"/>
    <property type="project" value="InterPro"/>
</dbReference>
<protein>
    <submittedName>
        <fullName evidence="4">Acyltransferase</fullName>
    </submittedName>
</protein>
<keyword evidence="1" id="KW-0472">Membrane</keyword>
<evidence type="ECO:0000313" key="4">
    <source>
        <dbReference type="EMBL" id="RYU40932.1"/>
    </source>
</evidence>
<gene>
    <name evidence="4" type="ORF">ERW49_18865</name>
</gene>
<keyword evidence="1" id="KW-1133">Transmembrane helix</keyword>
<dbReference type="PANTHER" id="PTHR23028:SF53">
    <property type="entry name" value="ACYL_TRANSF_3 DOMAIN-CONTAINING PROTEIN"/>
    <property type="match status" value="1"/>
</dbReference>
<organism evidence="4 5">
    <name type="scientific">Aliivibrio finisterrensis</name>
    <dbReference type="NCBI Taxonomy" id="511998"/>
    <lineage>
        <taxon>Bacteria</taxon>
        <taxon>Pseudomonadati</taxon>
        <taxon>Pseudomonadota</taxon>
        <taxon>Gammaproteobacteria</taxon>
        <taxon>Vibrionales</taxon>
        <taxon>Vibrionaceae</taxon>
        <taxon>Aliivibrio</taxon>
    </lineage>
</organism>
<keyword evidence="4" id="KW-0808">Transferase</keyword>
<dbReference type="Proteomes" id="UP000293465">
    <property type="component" value="Unassembled WGS sequence"/>
</dbReference>
<feature type="transmembrane region" description="Helical" evidence="1">
    <location>
        <begin position="146"/>
        <end position="162"/>
    </location>
</feature>
<evidence type="ECO:0000313" key="5">
    <source>
        <dbReference type="Proteomes" id="UP000293465"/>
    </source>
</evidence>
<reference evidence="4 5" key="1">
    <citation type="submission" date="2019-02" db="EMBL/GenBank/DDBJ databases">
        <title>Genome sequences of Aliivibrio finisterrensis strains from farmed Atlantic salmon.</title>
        <authorList>
            <person name="Bowman J.P."/>
        </authorList>
    </citation>
    <scope>NUCLEOTIDE SEQUENCE [LARGE SCALE GENOMIC DNA]</scope>
    <source>
        <strain evidence="4 5">A32</strain>
    </source>
</reference>
<feature type="transmembrane region" description="Helical" evidence="1">
    <location>
        <begin position="193"/>
        <end position="214"/>
    </location>
</feature>